<dbReference type="Pfam" id="PF01314">
    <property type="entry name" value="AFOR_C"/>
    <property type="match status" value="1"/>
</dbReference>
<dbReference type="AlphaFoldDB" id="A0A399FVL9"/>
<keyword evidence="4" id="KW-0479">Metal-binding</keyword>
<evidence type="ECO:0000259" key="9">
    <source>
        <dbReference type="SMART" id="SM00790"/>
    </source>
</evidence>
<keyword evidence="3" id="KW-0004">4Fe-4S</keyword>
<keyword evidence="7" id="KW-0411">Iron-sulfur</keyword>
<dbReference type="GO" id="GO:0009055">
    <property type="term" value="F:electron transfer activity"/>
    <property type="evidence" value="ECO:0007669"/>
    <property type="project" value="InterPro"/>
</dbReference>
<evidence type="ECO:0000256" key="8">
    <source>
        <dbReference type="ARBA" id="ARBA00049934"/>
    </source>
</evidence>
<evidence type="ECO:0000256" key="7">
    <source>
        <dbReference type="ARBA" id="ARBA00023014"/>
    </source>
</evidence>
<dbReference type="SUPFAM" id="SSF56228">
    <property type="entry name" value="Aldehyde ferredoxin oxidoreductase, N-terminal domain"/>
    <property type="match status" value="1"/>
</dbReference>
<dbReference type="InterPro" id="IPR013983">
    <property type="entry name" value="Ald_Fedxn_OxRdtase_N"/>
</dbReference>
<reference evidence="10 11" key="1">
    <citation type="submission" date="2018-08" db="EMBL/GenBank/DDBJ databases">
        <title>Draft genome of candidate division NPL-UPA2 bacterium Unc8 that adapted to ultra-basic serpentinizing groundwater.</title>
        <authorList>
            <person name="Ishii S."/>
            <person name="Suzuki S."/>
            <person name="Nealson K.H."/>
        </authorList>
    </citation>
    <scope>NUCLEOTIDE SEQUENCE [LARGE SCALE GENOMIC DNA]</scope>
    <source>
        <strain evidence="10">Unc8</strain>
    </source>
</reference>
<evidence type="ECO:0000313" key="10">
    <source>
        <dbReference type="EMBL" id="RII00171.1"/>
    </source>
</evidence>
<evidence type="ECO:0000256" key="6">
    <source>
        <dbReference type="ARBA" id="ARBA00023004"/>
    </source>
</evidence>
<dbReference type="InterPro" id="IPR001203">
    <property type="entry name" value="OxRdtase_Ald_Fedxn_C"/>
</dbReference>
<dbReference type="Gene3D" id="1.10.599.10">
    <property type="entry name" value="Aldehyde Ferredoxin Oxidoreductase Protein, subunit A, domain 3"/>
    <property type="match status" value="1"/>
</dbReference>
<evidence type="ECO:0000256" key="4">
    <source>
        <dbReference type="ARBA" id="ARBA00022723"/>
    </source>
</evidence>
<dbReference type="EMBL" id="NDHY01000006">
    <property type="protein sequence ID" value="RII00171.1"/>
    <property type="molecule type" value="Genomic_DNA"/>
</dbReference>
<evidence type="ECO:0000256" key="2">
    <source>
        <dbReference type="ARBA" id="ARBA00011032"/>
    </source>
</evidence>
<keyword evidence="6" id="KW-0408">Iron</keyword>
<dbReference type="InterPro" id="IPR013985">
    <property type="entry name" value="Ald_Fedxn_OxRdtase_dom3"/>
</dbReference>
<protein>
    <submittedName>
        <fullName evidence="10">Aldehyde ferredoxin oxidoreductase</fullName>
    </submittedName>
</protein>
<dbReference type="Pfam" id="PF02730">
    <property type="entry name" value="AFOR_N"/>
    <property type="match status" value="1"/>
</dbReference>
<accession>A0A399FVL9</accession>
<evidence type="ECO:0000256" key="5">
    <source>
        <dbReference type="ARBA" id="ARBA00023002"/>
    </source>
</evidence>
<dbReference type="PANTHER" id="PTHR30038:SF0">
    <property type="entry name" value="TUNGSTEN-CONTAINING ALDEHYDE FERREDOXIN OXIDOREDUCTASE"/>
    <property type="match status" value="1"/>
</dbReference>
<dbReference type="GO" id="GO:0046872">
    <property type="term" value="F:metal ion binding"/>
    <property type="evidence" value="ECO:0007669"/>
    <property type="project" value="UniProtKB-KW"/>
</dbReference>
<proteinExistence type="inferred from homology"/>
<dbReference type="InterPro" id="IPR013984">
    <property type="entry name" value="Ald_Fedxn_OxRdtase_dom2"/>
</dbReference>
<name>A0A399FVL9_UNCN2</name>
<organism evidence="10 11">
    <name type="scientific">candidate division NPL-UPA2 bacterium Unc8</name>
    <dbReference type="NCBI Taxonomy" id="1980939"/>
    <lineage>
        <taxon>Bacteria</taxon>
    </lineage>
</organism>
<gene>
    <name evidence="10" type="ORF">B9J77_03340</name>
</gene>
<evidence type="ECO:0000256" key="1">
    <source>
        <dbReference type="ARBA" id="ARBA00001966"/>
    </source>
</evidence>
<comment type="cofactor">
    <cofactor evidence="1">
        <name>[4Fe-4S] cluster</name>
        <dbReference type="ChEBI" id="CHEBI:49883"/>
    </cofactor>
</comment>
<comment type="similarity">
    <text evidence="2">Belongs to the AOR/FOR family.</text>
</comment>
<sequence>MRQVDRLLEEGNIMGGYTNCILEVNLKTGAITHSQLDNETKRSLLGGSAVAAKLFLERLDPGVEPLSPANTLFIMTGPLTGTTFPGVSRFAVCAKSPLTGIWGESTCGGYFGAQLKFAGYDGIIFTDVAPKPVYLFIDDDKVELRDAFHLWGKGIYAVTDELQKSEAGGKKFEVLSIGQAGEHLVKYAAVSNNGVHFAGRVGMGAVMGFKKLKAIITRGSGKVEYSIPEKARELRKELIKKTKEHMTAQSLKELGTDATMSMGMMTGDIPIKNWEIGEDLEFSETLGGHILTEKYLTRSFACYSCPIACKRVVKIKEGPYQTEEIPGPEYETCAAFGTMLLNKDLAAIIRANYLCNDYGMDTISCGATIAFAMECYEKGLLSAQDTGGLELAWGNVKAVIELLPKIALREEIGGLLAEGSREAARRIGRGADKLTVEVKGLEVPMHDPRGFHGMGLGYAISNRGACHLQHMDLYIEQGMTTYTEAGFEKDYLAQTSEGKAKMHYLSENLGVLASAAPICIFALGCITADDFTGMLRITTGFDYTLNELLECGERIWLLKRKLNNLMGITREDDYLPLKILSPVKEGAAVNSVPDIEKMLSEYYELRGLDSHGVPKRETLEKAGLGSYRGG</sequence>
<dbReference type="SUPFAM" id="SSF48310">
    <property type="entry name" value="Aldehyde ferredoxin oxidoreductase, C-terminal domains"/>
    <property type="match status" value="1"/>
</dbReference>
<dbReference type="InterPro" id="IPR036503">
    <property type="entry name" value="Ald_Fedxn_OxRdtase_N_sf"/>
</dbReference>
<dbReference type="InterPro" id="IPR051919">
    <property type="entry name" value="W-dependent_AOR"/>
</dbReference>
<evidence type="ECO:0000313" key="11">
    <source>
        <dbReference type="Proteomes" id="UP000266287"/>
    </source>
</evidence>
<dbReference type="Proteomes" id="UP000266287">
    <property type="component" value="Unassembled WGS sequence"/>
</dbReference>
<keyword evidence="5" id="KW-0560">Oxidoreductase</keyword>
<dbReference type="SMART" id="SM00790">
    <property type="entry name" value="AFOR_N"/>
    <property type="match status" value="1"/>
</dbReference>
<dbReference type="GO" id="GO:0051539">
    <property type="term" value="F:4 iron, 4 sulfur cluster binding"/>
    <property type="evidence" value="ECO:0007669"/>
    <property type="project" value="UniProtKB-KW"/>
</dbReference>
<dbReference type="PANTHER" id="PTHR30038">
    <property type="entry name" value="ALDEHYDE FERREDOXIN OXIDOREDUCTASE"/>
    <property type="match status" value="1"/>
</dbReference>
<feature type="domain" description="Aldehyde ferredoxin oxidoreductase N-terminal" evidence="9">
    <location>
        <begin position="17"/>
        <end position="221"/>
    </location>
</feature>
<comment type="caution">
    <text evidence="10">The sequence shown here is derived from an EMBL/GenBank/DDBJ whole genome shotgun (WGS) entry which is preliminary data.</text>
</comment>
<comment type="cofactor">
    <cofactor evidence="8">
        <name>tungstopterin</name>
        <dbReference type="ChEBI" id="CHEBI:30402"/>
    </cofactor>
</comment>
<dbReference type="Gene3D" id="3.60.9.10">
    <property type="entry name" value="Aldehyde ferredoxin oxidoreductase, N-terminal domain"/>
    <property type="match status" value="1"/>
</dbReference>
<dbReference type="Gene3D" id="1.10.569.10">
    <property type="entry name" value="Aldehyde Ferredoxin Oxidoreductase Protein, subunit A, domain 2"/>
    <property type="match status" value="1"/>
</dbReference>
<dbReference type="InterPro" id="IPR036021">
    <property type="entry name" value="Tungsten_al_ferr_oxy-like_C"/>
</dbReference>
<evidence type="ECO:0000256" key="3">
    <source>
        <dbReference type="ARBA" id="ARBA00022485"/>
    </source>
</evidence>
<dbReference type="GO" id="GO:0016625">
    <property type="term" value="F:oxidoreductase activity, acting on the aldehyde or oxo group of donors, iron-sulfur protein as acceptor"/>
    <property type="evidence" value="ECO:0007669"/>
    <property type="project" value="InterPro"/>
</dbReference>